<dbReference type="PANTHER" id="PTHR34825:SF1">
    <property type="entry name" value="AAA-ATPASE-LIKE DOMAIN-CONTAINING PROTEIN"/>
    <property type="match status" value="1"/>
</dbReference>
<reference evidence="2 3" key="1">
    <citation type="submission" date="2016-10" db="EMBL/GenBank/DDBJ databases">
        <authorList>
            <person name="de Groot N.N."/>
        </authorList>
    </citation>
    <scope>NUCLEOTIDE SEQUENCE [LARGE SCALE GENOMIC DNA]</scope>
    <source>
        <strain evidence="2 3">Vu-144</strain>
    </source>
</reference>
<dbReference type="InterPro" id="IPR012547">
    <property type="entry name" value="PDDEXK_9"/>
</dbReference>
<dbReference type="Proteomes" id="UP000199041">
    <property type="component" value="Unassembled WGS sequence"/>
</dbReference>
<dbReference type="Gene3D" id="3.40.50.300">
    <property type="entry name" value="P-loop containing nucleotide triphosphate hydrolases"/>
    <property type="match status" value="1"/>
</dbReference>
<sequence length="495" mass="56701">MSVLKRTYPLGMQSFRIIREDGAVYVDKTELIYQMIQAGRYNFLSRPRRFGKSLLVSTLMELFSGNKALFEGLWIYDHWDWNTRYPVIRLSFNDVSYEELGLKEALSQALAKKAKSLDIELSFTSLKDRFAELIEVAAKKYGQQVVILIDEYDKPITDYITKPEIMDQNRSVMKEFYSVLKGDSADDIRFLFITGITQYAKVSIFSDLNNLDNISLSNQFSAIAGITQQELESYFATEIAEMMQDTPDILDQIKTWYNGYTWDMQTWVYNPFSLLHFMAKREFKDYWYQSGTPSFLVALLKKNTFREVEHLEAGERALMNFEVDPGNLAPILFQSGYLTIKHITEGGVYELGYPNREVKGNMLEAILSIYRGVNPTQSIPLYANIAGTLRIRDINAFIAAINALFAGITYEAWNADQEAIFNGILQTTFTLVGLDVKAEVHSAKGRCDLLVETAEYIYVMELKLDGNAQDALNQIKAKGYMEPYLESAEQLPNYM</sequence>
<gene>
    <name evidence="2" type="ORF">SAMN05192529_1392</name>
</gene>
<dbReference type="Pfam" id="PF09820">
    <property type="entry name" value="AAA-ATPase_like"/>
    <property type="match status" value="1"/>
</dbReference>
<dbReference type="AlphaFoldDB" id="A0A1H4CXJ4"/>
<evidence type="ECO:0000313" key="2">
    <source>
        <dbReference type="EMBL" id="SEA65104.1"/>
    </source>
</evidence>
<dbReference type="Pfam" id="PF08011">
    <property type="entry name" value="PDDEXK_9"/>
    <property type="match status" value="1"/>
</dbReference>
<proteinExistence type="predicted"/>
<name>A0A1H4CXJ4_9BACT</name>
<accession>A0A1H4CXJ4</accession>
<dbReference type="PANTHER" id="PTHR34825">
    <property type="entry name" value="CONSERVED PROTEIN, WITH A WEAK D-GALACTARATE DEHYDRATASE/ALTRONATE HYDROLASE DOMAIN"/>
    <property type="match status" value="1"/>
</dbReference>
<evidence type="ECO:0000313" key="3">
    <source>
        <dbReference type="Proteomes" id="UP000199041"/>
    </source>
</evidence>
<dbReference type="InterPro" id="IPR018631">
    <property type="entry name" value="AAA-ATPase-like_dom"/>
</dbReference>
<dbReference type="SUPFAM" id="SSF52540">
    <property type="entry name" value="P-loop containing nucleoside triphosphate hydrolases"/>
    <property type="match status" value="1"/>
</dbReference>
<evidence type="ECO:0000259" key="1">
    <source>
        <dbReference type="Pfam" id="PF09820"/>
    </source>
</evidence>
<organism evidence="2 3">
    <name type="scientific">Arachidicoccus rhizosphaerae</name>
    <dbReference type="NCBI Taxonomy" id="551991"/>
    <lineage>
        <taxon>Bacteria</taxon>
        <taxon>Pseudomonadati</taxon>
        <taxon>Bacteroidota</taxon>
        <taxon>Chitinophagia</taxon>
        <taxon>Chitinophagales</taxon>
        <taxon>Chitinophagaceae</taxon>
        <taxon>Arachidicoccus</taxon>
    </lineage>
</organism>
<feature type="domain" description="AAA-ATPase-like" evidence="1">
    <location>
        <begin position="9"/>
        <end position="205"/>
    </location>
</feature>
<dbReference type="STRING" id="551991.SAMN05192529_1392"/>
<keyword evidence="3" id="KW-1185">Reference proteome</keyword>
<dbReference type="EMBL" id="FNQY01000039">
    <property type="protein sequence ID" value="SEA65104.1"/>
    <property type="molecule type" value="Genomic_DNA"/>
</dbReference>
<protein>
    <submittedName>
        <fullName evidence="2">PD-(D/E)XK nuclease superfamily protein</fullName>
    </submittedName>
</protein>
<dbReference type="InterPro" id="IPR027417">
    <property type="entry name" value="P-loop_NTPase"/>
</dbReference>
<dbReference type="OrthoDB" id="9776605at2"/>